<accession>A0A150Q5J2</accession>
<name>A0A150Q5J2_SORCE</name>
<evidence type="ECO:0000313" key="5">
    <source>
        <dbReference type="Proteomes" id="UP000075260"/>
    </source>
</evidence>
<comment type="similarity">
    <text evidence="1 2">Belongs to the glycosyl hydrolase 35 family.</text>
</comment>
<dbReference type="EMBL" id="JEMA01001020">
    <property type="protein sequence ID" value="KYF63277.1"/>
    <property type="molecule type" value="Genomic_DNA"/>
</dbReference>
<comment type="caution">
    <text evidence="4">The sequence shown here is derived from an EMBL/GenBank/DDBJ whole genome shotgun (WGS) entry which is preliminary data.</text>
</comment>
<evidence type="ECO:0000256" key="1">
    <source>
        <dbReference type="ARBA" id="ARBA00009809"/>
    </source>
</evidence>
<sequence>MCARVATTQDASSPQERFTRGVRLVPGGLDIGGKLVPLYAGSLHYWRLDPPDWRACLEATRALGVHLIDIYVPWAVHETGPGQFDFGQLDPRRDVGAFLRLARELGFYVIARPGPHINAELTGFGIPERILWDSSCQARSARNNPVVLPMLPYGFPVPSYASDAFHDEVARYFHALGPVLRPHLYPDGPIVLVQIDNEGALYFRDGAYDQDYHPDAISLYRGFLREKYRTIEALQQAYARRAEPAPEGGAPEDAAAALLRAVTRERAPADEGDLRFATITPPVAFDAETPADLARHLDWSEFHEHLLETAMGRFANALAAAGVDGLPTMHNFPMGQEATPLNAARISRVVDLVGLDYYSVASPSSRQIIARRTSELAVRCEALSLPPFACEMGAGFPPFFPPLEERDSVFVMMAALAYGLRGYNIYMAVERDRWIGAPIDPHGRPRPFAAFWRKLSAALEATAFHALRRPAPVRIVTPRTERRLSRVMHAFGPLTGAFFSILNFGARDRCLEDDLGLGYPLAVESDTFVRAFEEALDARGVPYAHVGGEDRDVSLAGARWIICATAGGLSPELFARLEAAAGQGTLITLGPREPAFDGAFRELPQPYDLKRLLAPGQNLPALLQDDPAAADSAVSRAIDALGLPTFACDPSTVFATLHEDASGTPRVLFLLNPEDADVVARVTVRASRARDVLDDARFEARRGALEVRLMPRTVRMLALE</sequence>
<dbReference type="AlphaFoldDB" id="A0A150Q5J2"/>
<proteinExistence type="inferred from homology"/>
<reference evidence="4 5" key="1">
    <citation type="submission" date="2014-02" db="EMBL/GenBank/DDBJ databases">
        <title>The small core and large imbalanced accessory genome model reveals a collaborative survival strategy of Sorangium cellulosum strains in nature.</title>
        <authorList>
            <person name="Han K."/>
            <person name="Peng R."/>
            <person name="Blom J."/>
            <person name="Li Y.-Z."/>
        </authorList>
    </citation>
    <scope>NUCLEOTIDE SEQUENCE [LARGE SCALE GENOMIC DNA]</scope>
    <source>
        <strain evidence="4 5">So0008-312</strain>
    </source>
</reference>
<gene>
    <name evidence="4" type="ORF">BE15_10225</name>
</gene>
<dbReference type="OrthoDB" id="9800974at2"/>
<organism evidence="4 5">
    <name type="scientific">Sorangium cellulosum</name>
    <name type="common">Polyangium cellulosum</name>
    <dbReference type="NCBI Taxonomy" id="56"/>
    <lineage>
        <taxon>Bacteria</taxon>
        <taxon>Pseudomonadati</taxon>
        <taxon>Myxococcota</taxon>
        <taxon>Polyangia</taxon>
        <taxon>Polyangiales</taxon>
        <taxon>Polyangiaceae</taxon>
        <taxon>Sorangium</taxon>
    </lineage>
</organism>
<evidence type="ECO:0000259" key="3">
    <source>
        <dbReference type="Pfam" id="PF01301"/>
    </source>
</evidence>
<dbReference type="Gene3D" id="3.20.20.80">
    <property type="entry name" value="Glycosidases"/>
    <property type="match status" value="1"/>
</dbReference>
<dbReference type="PANTHER" id="PTHR23421">
    <property type="entry name" value="BETA-GALACTOSIDASE RELATED"/>
    <property type="match status" value="1"/>
</dbReference>
<dbReference type="GO" id="GO:0005975">
    <property type="term" value="P:carbohydrate metabolic process"/>
    <property type="evidence" value="ECO:0007669"/>
    <property type="project" value="InterPro"/>
</dbReference>
<feature type="domain" description="Glycoside hydrolase 35 catalytic" evidence="3">
    <location>
        <begin position="31"/>
        <end position="142"/>
    </location>
</feature>
<dbReference type="InterPro" id="IPR001944">
    <property type="entry name" value="Glycoside_Hdrlase_35"/>
</dbReference>
<evidence type="ECO:0000256" key="2">
    <source>
        <dbReference type="RuleBase" id="RU003679"/>
    </source>
</evidence>
<dbReference type="InterPro" id="IPR031330">
    <property type="entry name" value="Gly_Hdrlase_35_cat"/>
</dbReference>
<dbReference type="InterPro" id="IPR017853">
    <property type="entry name" value="GH"/>
</dbReference>
<dbReference type="SUPFAM" id="SSF51445">
    <property type="entry name" value="(Trans)glycosidases"/>
    <property type="match status" value="1"/>
</dbReference>
<dbReference type="Pfam" id="PF01301">
    <property type="entry name" value="Glyco_hydro_35"/>
    <property type="match status" value="1"/>
</dbReference>
<evidence type="ECO:0000313" key="4">
    <source>
        <dbReference type="EMBL" id="KYF63277.1"/>
    </source>
</evidence>
<dbReference type="GO" id="GO:0004553">
    <property type="term" value="F:hydrolase activity, hydrolyzing O-glycosyl compounds"/>
    <property type="evidence" value="ECO:0007669"/>
    <property type="project" value="InterPro"/>
</dbReference>
<dbReference type="Proteomes" id="UP000075260">
    <property type="component" value="Unassembled WGS sequence"/>
</dbReference>
<protein>
    <recommendedName>
        <fullName evidence="3">Glycoside hydrolase 35 catalytic domain-containing protein</fullName>
    </recommendedName>
</protein>